<evidence type="ECO:0000256" key="1">
    <source>
        <dbReference type="ARBA" id="ARBA00022801"/>
    </source>
</evidence>
<evidence type="ECO:0000313" key="5">
    <source>
        <dbReference type="EMBL" id="UPU46678.1"/>
    </source>
</evidence>
<dbReference type="PANTHER" id="PTHR12304">
    <property type="entry name" value="INOSINE-URIDINE PREFERRING NUCLEOSIDE HYDROLASE"/>
    <property type="match status" value="1"/>
</dbReference>
<dbReference type="PANTHER" id="PTHR12304:SF4">
    <property type="entry name" value="URIDINE NUCLEOSIDASE"/>
    <property type="match status" value="1"/>
</dbReference>
<dbReference type="Gene3D" id="3.90.245.10">
    <property type="entry name" value="Ribonucleoside hydrolase-like"/>
    <property type="match status" value="1"/>
</dbReference>
<feature type="region of interest" description="Disordered" evidence="3">
    <location>
        <begin position="67"/>
        <end position="97"/>
    </location>
</feature>
<dbReference type="GO" id="GO:0006152">
    <property type="term" value="P:purine nucleoside catabolic process"/>
    <property type="evidence" value="ECO:0007669"/>
    <property type="project" value="TreeGrafter"/>
</dbReference>
<organism evidence="5 6">
    <name type="scientific">Rhodococcus qingshengii JCM 15477</name>
    <dbReference type="NCBI Taxonomy" id="1303681"/>
    <lineage>
        <taxon>Bacteria</taxon>
        <taxon>Bacillati</taxon>
        <taxon>Actinomycetota</taxon>
        <taxon>Actinomycetes</taxon>
        <taxon>Mycobacteriales</taxon>
        <taxon>Nocardiaceae</taxon>
        <taxon>Rhodococcus</taxon>
        <taxon>Rhodococcus erythropolis group</taxon>
    </lineage>
</organism>
<feature type="domain" description="Inosine/uridine-preferring nucleoside hydrolase" evidence="4">
    <location>
        <begin position="4"/>
        <end position="261"/>
    </location>
</feature>
<dbReference type="SUPFAM" id="SSF53590">
    <property type="entry name" value="Nucleoside hydrolase"/>
    <property type="match status" value="1"/>
</dbReference>
<dbReference type="Pfam" id="PF01156">
    <property type="entry name" value="IU_nuc_hydro"/>
    <property type="match status" value="1"/>
</dbReference>
<keyword evidence="2" id="KW-0326">Glycosidase</keyword>
<evidence type="ECO:0000256" key="3">
    <source>
        <dbReference type="SAM" id="MobiDB-lite"/>
    </source>
</evidence>
<accession>A0AB38RPC0</accession>
<keyword evidence="5" id="KW-0614">Plasmid</keyword>
<evidence type="ECO:0000259" key="4">
    <source>
        <dbReference type="Pfam" id="PF01156"/>
    </source>
</evidence>
<dbReference type="RefSeq" id="WP_064075225.1">
    <property type="nucleotide sequence ID" value="NZ_CP096567.1"/>
</dbReference>
<geneLocation type="plasmid" evidence="5 6">
    <name>pdjl-6-4</name>
</geneLocation>
<dbReference type="Proteomes" id="UP000831484">
    <property type="component" value="Plasmid pdjl-6-4"/>
</dbReference>
<dbReference type="InterPro" id="IPR023186">
    <property type="entry name" value="IUNH"/>
</dbReference>
<reference evidence="6" key="1">
    <citation type="journal article" date="2022" name="Environ. Microbiol.">
        <title>Functional analysis, diversity, and distribution of carbendazim hydrolases MheI and CbmA, responsible for the initial step in carbendazim degradation.</title>
        <authorList>
            <person name="Zhang M."/>
            <person name="Bai X."/>
            <person name="Li Q."/>
            <person name="Zhang L."/>
            <person name="Zhu Q."/>
            <person name="Gao S."/>
            <person name="Ke Z."/>
            <person name="Jiang M."/>
            <person name="Hu J."/>
            <person name="Qiu J."/>
            <person name="Hong Q."/>
        </authorList>
    </citation>
    <scope>NUCLEOTIDE SEQUENCE [LARGE SCALE GENOMIC DNA]</scope>
    <source>
        <strain evidence="6">djl-6</strain>
    </source>
</reference>
<dbReference type="GO" id="GO:0008477">
    <property type="term" value="F:purine nucleosidase activity"/>
    <property type="evidence" value="ECO:0007669"/>
    <property type="project" value="TreeGrafter"/>
</dbReference>
<dbReference type="EMBL" id="CP096567">
    <property type="protein sequence ID" value="UPU46678.1"/>
    <property type="molecule type" value="Genomic_DNA"/>
</dbReference>
<name>A0AB38RPC0_RHOSG</name>
<evidence type="ECO:0000256" key="2">
    <source>
        <dbReference type="ARBA" id="ARBA00023295"/>
    </source>
</evidence>
<sequence>MRYVLVDTDCGVDDALALGYVAHTADIVLACVVSTWGNCTATEAASNAKYILDMAGAIDIPVVAGSPPKASWQRGDAHGSDGLGDTEQPRPSWTGPQGAAERIVQFARDHAGEAEVLCIGPLTNLAAALTLEPQLPELLARVVVMAGHGQNRDDWLNEVGDTNTRHNPRATQTVADSALPVVWVGIDVTRAVLLEDGDFGEGTLGGSLRRIHHAYGVQRGGTYGYNAQVLWKVPAHDGVTAACLVDPLRAGLSTVTGRMTVLDEGQGPVLRRVGTGPHEVAEWIAPDSVRAMLRSAT</sequence>
<evidence type="ECO:0000313" key="6">
    <source>
        <dbReference type="Proteomes" id="UP000831484"/>
    </source>
</evidence>
<dbReference type="InterPro" id="IPR036452">
    <property type="entry name" value="Ribo_hydro-like"/>
</dbReference>
<proteinExistence type="predicted"/>
<keyword evidence="6" id="KW-1185">Reference proteome</keyword>
<keyword evidence="1 5" id="KW-0378">Hydrolase</keyword>
<dbReference type="AlphaFoldDB" id="A0AB38RPC0"/>
<dbReference type="InterPro" id="IPR001910">
    <property type="entry name" value="Inosine/uridine_hydrolase_dom"/>
</dbReference>
<protein>
    <submittedName>
        <fullName evidence="5">Nucleoside hydrolase</fullName>
    </submittedName>
</protein>
<dbReference type="GO" id="GO:0005829">
    <property type="term" value="C:cytosol"/>
    <property type="evidence" value="ECO:0007669"/>
    <property type="project" value="TreeGrafter"/>
</dbReference>
<gene>
    <name evidence="5" type="ORF">M0639_31185</name>
</gene>